<reference evidence="3" key="1">
    <citation type="submission" date="2023-02" db="EMBL/GenBank/DDBJ databases">
        <title>Description and genomic characterization of Salipiger bruguierae sp. nov., isolated from the sediment of mangrove plant Bruguiera sexangula.</title>
        <authorList>
            <person name="Long M."/>
        </authorList>
    </citation>
    <scope>NUCLEOTIDE SEQUENCE</scope>
    <source>
        <strain evidence="3">H15</strain>
        <plasmid evidence="3">unnamed5</plasmid>
    </source>
</reference>
<dbReference type="Gene3D" id="3.40.190.10">
    <property type="entry name" value="Periplasmic binding protein-like II"/>
    <property type="match status" value="2"/>
</dbReference>
<dbReference type="PANTHER" id="PTHR31528:SF3">
    <property type="entry name" value="THIAMINE BIOSYNTHESIS PROTEIN HI_0357-RELATED"/>
    <property type="match status" value="1"/>
</dbReference>
<dbReference type="InterPro" id="IPR015168">
    <property type="entry name" value="SsuA/THI5"/>
</dbReference>
<dbReference type="RefSeq" id="WP_353476840.1">
    <property type="nucleotide sequence ID" value="NZ_CP123390.1"/>
</dbReference>
<feature type="chain" id="PRO_5044009138" evidence="1">
    <location>
        <begin position="30"/>
        <end position="335"/>
    </location>
</feature>
<gene>
    <name evidence="3" type="ORF">PVT71_28695</name>
</gene>
<feature type="domain" description="SsuA/THI5-like" evidence="2">
    <location>
        <begin position="43"/>
        <end position="246"/>
    </location>
</feature>
<dbReference type="EMBL" id="CP123390">
    <property type="protein sequence ID" value="XCC97962.1"/>
    <property type="molecule type" value="Genomic_DNA"/>
</dbReference>
<feature type="signal peptide" evidence="1">
    <location>
        <begin position="1"/>
        <end position="29"/>
    </location>
</feature>
<dbReference type="AlphaFoldDB" id="A0AAU8ASP8"/>
<sequence>MTTWRIPRSPLSRLALAVALACQSGAALAADDFTFMTSWFAQAEHGGFYQAQALGLYEKAGLDVTIRMGGPQVNSMQLLLAGEADAFSGFDFQILTGVGKGLPLVALGAVFQHDMNGLVTHPDVSGLDDIGDRTILMATSARSSWWPWLSEKYGLSEDKVAPYTFNLQPFVADPMAVQQGFGSSEPFGLTKLGAAYNFYTFSDEGYPPYGSTVTTRRDVLEERADVLERFLKASMEGWKSYLADPAPGNALIKEANPKMSDEQLVFAHHHLVETGAVTGGEAAEKGIGTISAERWQATYDYMVHAGLIPVETDWQAAFTTQLIDAIHVMPGDAAQ</sequence>
<dbReference type="InterPro" id="IPR027939">
    <property type="entry name" value="NMT1/THI5"/>
</dbReference>
<name>A0AAU8ASP8_9RHOB</name>
<keyword evidence="1" id="KW-0732">Signal</keyword>
<dbReference type="SUPFAM" id="SSF53850">
    <property type="entry name" value="Periplasmic binding protein-like II"/>
    <property type="match status" value="1"/>
</dbReference>
<dbReference type="PANTHER" id="PTHR31528">
    <property type="entry name" value="4-AMINO-5-HYDROXYMETHYL-2-METHYLPYRIMIDINE PHOSPHATE SYNTHASE THI11-RELATED"/>
    <property type="match status" value="1"/>
</dbReference>
<accession>A0AAU8ASP8</accession>
<dbReference type="GO" id="GO:0009228">
    <property type="term" value="P:thiamine biosynthetic process"/>
    <property type="evidence" value="ECO:0007669"/>
    <property type="project" value="InterPro"/>
</dbReference>
<evidence type="ECO:0000256" key="1">
    <source>
        <dbReference type="SAM" id="SignalP"/>
    </source>
</evidence>
<dbReference type="Pfam" id="PF09084">
    <property type="entry name" value="NMT1"/>
    <property type="match status" value="1"/>
</dbReference>
<evidence type="ECO:0000259" key="2">
    <source>
        <dbReference type="Pfam" id="PF09084"/>
    </source>
</evidence>
<geneLocation type="plasmid" evidence="3">
    <name>unnamed5</name>
</geneLocation>
<evidence type="ECO:0000313" key="3">
    <source>
        <dbReference type="EMBL" id="XCC97962.1"/>
    </source>
</evidence>
<proteinExistence type="predicted"/>
<organism evidence="3">
    <name type="scientific">Alloyangia sp. H15</name>
    <dbReference type="NCBI Taxonomy" id="3029062"/>
    <lineage>
        <taxon>Bacteria</taxon>
        <taxon>Pseudomonadati</taxon>
        <taxon>Pseudomonadota</taxon>
        <taxon>Alphaproteobacteria</taxon>
        <taxon>Rhodobacterales</taxon>
        <taxon>Roseobacteraceae</taxon>
        <taxon>Alloyangia</taxon>
    </lineage>
</organism>
<protein>
    <submittedName>
        <fullName evidence="3">ABC transporter substrate-binding protein</fullName>
    </submittedName>
</protein>
<keyword evidence="3" id="KW-0614">Plasmid</keyword>